<evidence type="ECO:0000256" key="1">
    <source>
        <dbReference type="SAM" id="Coils"/>
    </source>
</evidence>
<feature type="coiled-coil region" evidence="1">
    <location>
        <begin position="7"/>
        <end position="34"/>
    </location>
</feature>
<gene>
    <name evidence="2" type="ORF">SCLO_1020580</name>
</gene>
<evidence type="ECO:0000313" key="2">
    <source>
        <dbReference type="EMBL" id="BAV65098.1"/>
    </source>
</evidence>
<dbReference type="AlphaFoldDB" id="A0A1E1F3J9"/>
<keyword evidence="1" id="KW-0175">Coiled coil</keyword>
<organism evidence="2 3">
    <name type="scientific">Sphingobium cloacae</name>
    <dbReference type="NCBI Taxonomy" id="120107"/>
    <lineage>
        <taxon>Bacteria</taxon>
        <taxon>Pseudomonadati</taxon>
        <taxon>Pseudomonadota</taxon>
        <taxon>Alphaproteobacteria</taxon>
        <taxon>Sphingomonadales</taxon>
        <taxon>Sphingomonadaceae</taxon>
        <taxon>Sphingobium</taxon>
    </lineage>
</organism>
<evidence type="ECO:0000313" key="3">
    <source>
        <dbReference type="Proteomes" id="UP000218272"/>
    </source>
</evidence>
<dbReference type="RefSeq" id="WP_066516912.1">
    <property type="nucleotide sequence ID" value="NZ_AP017655.1"/>
</dbReference>
<proteinExistence type="predicted"/>
<sequence>MPLSLTKNSLEGQLEQMQSAFETIRHKAQDYEQHEKGTIAKLYATLTDLYSFGETIRAAMDEDGNPLTQQFIIHRGGKWNRPAQANPYIALLGLTFSGLSAPLKSQYAQVLHHAHRTNVPVKDFGRWLIAGNGIKGRLEEATELTGGTARQINAKARLSRLAHAKSLLSGGPRSTPVSLPVATTHKGFATVLVEIDGNNNASILRVLDTEDSRIDPLLLKLEPGTATALDMSAQRPLGRLHRAINLILSLIDIRGLSDVHIRIVNRMERGRSICCVQAVATTYSYMWAGFVLEGHLPMLPVNHILALDMSGAQDFQSSFAQFEDWDILAGTAGYALVAASPLTKTIALSSLPSDKGFRVGAPIAIGEDAFTLDQARTGDVLAFIDQWRADTKRQNAQRKILRQSPRRLAMRLSHGGLQLVRDDAPNIMTDFLSTKRRNGFAEPRWLAVADVERVCRTFGTHECDATGWFMDSDVADAALQFTAVFMAADGTQDVLTLLLPTVISNGMHYAQCCADI</sequence>
<name>A0A1E1F3J9_9SPHN</name>
<protein>
    <submittedName>
        <fullName evidence="2">Uncharacterized protein</fullName>
    </submittedName>
</protein>
<accession>A0A1E1F3J9</accession>
<dbReference type="KEGG" id="sclo:SCLO_1020580"/>
<reference evidence="2 3" key="1">
    <citation type="submission" date="2016-10" db="EMBL/GenBank/DDBJ databases">
        <title>Complete Genome Sequence of the Nonylphenol-Degrading Bacterium Sphingobium cloacae JCM 10874T.</title>
        <authorList>
            <person name="Ootsuka M."/>
            <person name="Nishizawa T."/>
            <person name="Ohta H."/>
        </authorList>
    </citation>
    <scope>NUCLEOTIDE SEQUENCE [LARGE SCALE GENOMIC DNA]</scope>
    <source>
        <strain evidence="2 3">JCM 10874</strain>
    </source>
</reference>
<dbReference type="Proteomes" id="UP000218272">
    <property type="component" value="Chromosome SCLO_1"/>
</dbReference>
<dbReference type="OrthoDB" id="7460395at2"/>
<dbReference type="EMBL" id="AP017655">
    <property type="protein sequence ID" value="BAV65098.1"/>
    <property type="molecule type" value="Genomic_DNA"/>
</dbReference>
<keyword evidence="3" id="KW-1185">Reference proteome</keyword>